<feature type="transmembrane region" description="Helical" evidence="1">
    <location>
        <begin position="439"/>
        <end position="459"/>
    </location>
</feature>
<dbReference type="OrthoDB" id="9776609at2"/>
<feature type="transmembrane region" description="Helical" evidence="1">
    <location>
        <begin position="188"/>
        <end position="210"/>
    </location>
</feature>
<accession>A0A4V6WLY2</accession>
<evidence type="ECO:0000313" key="2">
    <source>
        <dbReference type="EMBL" id="TKB04306.1"/>
    </source>
</evidence>
<dbReference type="EMBL" id="SWCO01000002">
    <property type="protein sequence ID" value="TKB04306.1"/>
    <property type="molecule type" value="Genomic_DNA"/>
</dbReference>
<keyword evidence="1" id="KW-0472">Membrane</keyword>
<dbReference type="InterPro" id="IPR005625">
    <property type="entry name" value="PepSY-ass_TM"/>
</dbReference>
<proteinExistence type="predicted"/>
<keyword evidence="1" id="KW-1133">Transmembrane helix</keyword>
<evidence type="ECO:0000313" key="3">
    <source>
        <dbReference type="Proteomes" id="UP000305471"/>
    </source>
</evidence>
<organism evidence="2 3">
    <name type="scientific">Alteromonas portus</name>
    <dbReference type="NCBI Taxonomy" id="2565549"/>
    <lineage>
        <taxon>Bacteria</taxon>
        <taxon>Pseudomonadati</taxon>
        <taxon>Pseudomonadota</taxon>
        <taxon>Gammaproteobacteria</taxon>
        <taxon>Alteromonadales</taxon>
        <taxon>Alteromonadaceae</taxon>
        <taxon>Alteromonas/Salinimonas group</taxon>
        <taxon>Alteromonas</taxon>
    </lineage>
</organism>
<reference evidence="2 3" key="1">
    <citation type="submission" date="2019-04" db="EMBL/GenBank/DDBJ databases">
        <title>Alteromonas portus sp. nov., an alginate lyase-excreting marine bacterium.</title>
        <authorList>
            <person name="Huang H."/>
            <person name="Mo K."/>
            <person name="Bao S."/>
        </authorList>
    </citation>
    <scope>NUCLEOTIDE SEQUENCE [LARGE SCALE GENOMIC DNA]</scope>
    <source>
        <strain evidence="2 3">HB161718</strain>
    </source>
</reference>
<keyword evidence="1" id="KW-0812">Transmembrane</keyword>
<gene>
    <name evidence="2" type="ORF">E5672_05765</name>
</gene>
<feature type="transmembrane region" description="Helical" evidence="1">
    <location>
        <begin position="12"/>
        <end position="36"/>
    </location>
</feature>
<dbReference type="RefSeq" id="WP_136781321.1">
    <property type="nucleotide sequence ID" value="NZ_SWCO01000002.1"/>
</dbReference>
<dbReference type="Proteomes" id="UP000305471">
    <property type="component" value="Unassembled WGS sequence"/>
</dbReference>
<keyword evidence="3" id="KW-1185">Reference proteome</keyword>
<feature type="transmembrane region" description="Helical" evidence="1">
    <location>
        <begin position="414"/>
        <end position="433"/>
    </location>
</feature>
<feature type="transmembrane region" description="Helical" evidence="1">
    <location>
        <begin position="330"/>
        <end position="351"/>
    </location>
</feature>
<evidence type="ECO:0000256" key="1">
    <source>
        <dbReference type="SAM" id="Phobius"/>
    </source>
</evidence>
<sequence>MDKVAKQNALNAHTWVGVFLSVLLFLVCLSGTIAVFHLEFERWEQPHIEEMENVTPQAIEKAMDTFLAENTEESHHLYVVFPTSDIPRLVVENDHAAYFSDSDGNLIEKESVSFTQMLVDLHLYLNLPHSWGMILVSALGAIICTLVITGIIAHKRISKDAFKLRRGGNGQQAQIDLHNRFGLWASPFHLVIGITGTYFGLAGIILVLVATANYGGDRDAVINQIFTPDPVIAPQEGKPAIGKAFAQMETLAPEKSPIFLTVHEVGEPEQFIEIYAKAPNRMIYAEGYRFDTAGNYIGDAGYEDGEWGKQLFWSMYRLHFGDFAGLTSKWFYFVLGVMLTMLCVSGMEIWLSKKAHPPLASRLWYAVVWGSVSALALTATVDMFFAGSLIAVFWCLMLFNTAVTVAVKSLTKPVWLMISGLSVLVLLATYFAVNQSAALSIASLQLNIPMAIYVAWSIYRSAVLIRRSKKVAVYRDGDSPGDKNQVGINQKTLGTNINA</sequence>
<feature type="transmembrane region" description="Helical" evidence="1">
    <location>
        <begin position="387"/>
        <end position="407"/>
    </location>
</feature>
<comment type="caution">
    <text evidence="2">The sequence shown here is derived from an EMBL/GenBank/DDBJ whole genome shotgun (WGS) entry which is preliminary data.</text>
</comment>
<feature type="transmembrane region" description="Helical" evidence="1">
    <location>
        <begin position="363"/>
        <end position="381"/>
    </location>
</feature>
<feature type="transmembrane region" description="Helical" evidence="1">
    <location>
        <begin position="131"/>
        <end position="153"/>
    </location>
</feature>
<dbReference type="Pfam" id="PF03929">
    <property type="entry name" value="PepSY_TM"/>
    <property type="match status" value="1"/>
</dbReference>
<protein>
    <submittedName>
        <fullName evidence="2">PepSY domain-containing protein</fullName>
    </submittedName>
</protein>
<dbReference type="PANTHER" id="PTHR34219">
    <property type="entry name" value="IRON-REGULATED INNER MEMBRANE PROTEIN-RELATED"/>
    <property type="match status" value="1"/>
</dbReference>
<dbReference type="AlphaFoldDB" id="A0A4V6WLY2"/>
<name>A0A4V6WLY2_9ALTE</name>
<dbReference type="PANTHER" id="PTHR34219:SF3">
    <property type="entry name" value="BLL7967 PROTEIN"/>
    <property type="match status" value="1"/>
</dbReference>